<feature type="domain" description="CCHC-type" evidence="2">
    <location>
        <begin position="93"/>
        <end position="107"/>
    </location>
</feature>
<dbReference type="Pfam" id="PF23058">
    <property type="entry name" value="RBD_ZCCHC3_2nd"/>
    <property type="match status" value="1"/>
</dbReference>
<dbReference type="InterPro" id="IPR036875">
    <property type="entry name" value="Znf_CCHC_sf"/>
</dbReference>
<name>A0A803JTA0_XENTR</name>
<keyword evidence="1" id="KW-0862">Zinc</keyword>
<proteinExistence type="predicted"/>
<dbReference type="InterPro" id="IPR001878">
    <property type="entry name" value="Znf_CCHC"/>
</dbReference>
<protein>
    <recommendedName>
        <fullName evidence="2">CCHC-type domain-containing protein</fullName>
    </recommendedName>
</protein>
<dbReference type="InterPro" id="IPR057811">
    <property type="entry name" value="RBD_ZCCHC3_2nd"/>
</dbReference>
<dbReference type="AlphaFoldDB" id="A0A803JTA0"/>
<dbReference type="PANTHER" id="PTHR22639">
    <property type="entry name" value="GAG-RELATED PROTEIN"/>
    <property type="match status" value="1"/>
</dbReference>
<dbReference type="Ensembl" id="ENSXETT00000121699">
    <property type="protein sequence ID" value="ENSXETP00000111231"/>
    <property type="gene ID" value="ENSXETG00000042738"/>
</dbReference>
<dbReference type="GO" id="GO:0002218">
    <property type="term" value="P:activation of innate immune response"/>
    <property type="evidence" value="ECO:0007669"/>
    <property type="project" value="InterPro"/>
</dbReference>
<dbReference type="InterPro" id="IPR042509">
    <property type="entry name" value="ZCCHC3"/>
</dbReference>
<dbReference type="GO" id="GO:0008270">
    <property type="term" value="F:zinc ion binding"/>
    <property type="evidence" value="ECO:0007669"/>
    <property type="project" value="UniProtKB-KW"/>
</dbReference>
<dbReference type="GO" id="GO:0003723">
    <property type="term" value="F:RNA binding"/>
    <property type="evidence" value="ECO:0007669"/>
    <property type="project" value="InterPro"/>
</dbReference>
<keyword evidence="1" id="KW-0863">Zinc-finger</keyword>
<dbReference type="Pfam" id="PF00098">
    <property type="entry name" value="zf-CCHC"/>
    <property type="match status" value="2"/>
</dbReference>
<dbReference type="PROSITE" id="PS50158">
    <property type="entry name" value="ZF_CCHC"/>
    <property type="match status" value="2"/>
</dbReference>
<dbReference type="SMART" id="SM00343">
    <property type="entry name" value="ZnF_C2HC"/>
    <property type="match status" value="4"/>
</dbReference>
<reference evidence="3" key="1">
    <citation type="journal article" date="2010" name="Science">
        <title>The genome of the Western clawed frog Xenopus tropicalis.</title>
        <authorList>
            <person name="Hellsten U."/>
            <person name="Harland R.M."/>
            <person name="Gilchrist M.J."/>
            <person name="Hendrix D."/>
            <person name="Jurka J."/>
            <person name="Kapitonov V."/>
            <person name="Ovcharenko I."/>
            <person name="Putnam N.H."/>
            <person name="Shu S."/>
            <person name="Taher L."/>
            <person name="Blitz I.L."/>
            <person name="Blumberg B."/>
            <person name="Dichmann D.S."/>
            <person name="Dubchak I."/>
            <person name="Amaya E."/>
            <person name="Detter J.C."/>
            <person name="Fletcher R."/>
            <person name="Gerhard D.S."/>
            <person name="Goodstein D."/>
            <person name="Graves T."/>
            <person name="Grigoriev I.V."/>
            <person name="Grimwood J."/>
            <person name="Kawashima T."/>
            <person name="Lindquist E."/>
            <person name="Lucas S.M."/>
            <person name="Mead P.E."/>
            <person name="Mitros T."/>
            <person name="Ogino H."/>
            <person name="Ohta Y."/>
            <person name="Poliakov A.V."/>
            <person name="Pollet N."/>
            <person name="Robert J."/>
            <person name="Salamov A."/>
            <person name="Sater A.K."/>
            <person name="Schmutz J."/>
            <person name="Terry A."/>
            <person name="Vize P.D."/>
            <person name="Warren W.C."/>
            <person name="Wells D."/>
            <person name="Wills A."/>
            <person name="Wilson R.K."/>
            <person name="Zimmerman L.B."/>
            <person name="Zorn A.M."/>
            <person name="Grainger R."/>
            <person name="Grammer T."/>
            <person name="Khokha M.K."/>
            <person name="Richardson P.M."/>
            <person name="Rokhsar D.S."/>
        </authorList>
    </citation>
    <scope>NUCLEOTIDE SEQUENCE [LARGE SCALE GENOMIC DNA]</scope>
    <source>
        <strain evidence="3">Nigerian</strain>
    </source>
</reference>
<reference evidence="3" key="2">
    <citation type="submission" date="2021-03" db="UniProtKB">
        <authorList>
            <consortium name="Ensembl"/>
        </authorList>
    </citation>
    <scope>IDENTIFICATION</scope>
</reference>
<dbReference type="PANTHER" id="PTHR22639:SF7">
    <property type="entry name" value="CCHC-TYPE DOMAIN-CONTAINING PROTEIN"/>
    <property type="match status" value="1"/>
</dbReference>
<evidence type="ECO:0000256" key="1">
    <source>
        <dbReference type="PROSITE-ProRule" id="PRU00047"/>
    </source>
</evidence>
<organism evidence="3">
    <name type="scientific">Xenopus tropicalis</name>
    <name type="common">Western clawed frog</name>
    <name type="synonym">Silurana tropicalis</name>
    <dbReference type="NCBI Taxonomy" id="8364"/>
    <lineage>
        <taxon>Eukaryota</taxon>
        <taxon>Metazoa</taxon>
        <taxon>Chordata</taxon>
        <taxon>Craniata</taxon>
        <taxon>Vertebrata</taxon>
        <taxon>Euteleostomi</taxon>
        <taxon>Amphibia</taxon>
        <taxon>Batrachia</taxon>
        <taxon>Anura</taxon>
        <taxon>Pipoidea</taxon>
        <taxon>Pipidae</taxon>
        <taxon>Xenopodinae</taxon>
        <taxon>Xenopus</taxon>
        <taxon>Silurana</taxon>
    </lineage>
</organism>
<dbReference type="GO" id="GO:0003690">
    <property type="term" value="F:double-stranded DNA binding"/>
    <property type="evidence" value="ECO:0007669"/>
    <property type="project" value="InterPro"/>
</dbReference>
<dbReference type="Gene3D" id="4.10.60.10">
    <property type="entry name" value="Zinc finger, CCHC-type"/>
    <property type="match status" value="2"/>
</dbReference>
<keyword evidence="1" id="KW-0479">Metal-binding</keyword>
<evidence type="ECO:0000259" key="2">
    <source>
        <dbReference type="PROSITE" id="PS50158"/>
    </source>
</evidence>
<evidence type="ECO:0000313" key="3">
    <source>
        <dbReference type="Ensembl" id="ENSXETP00000111231"/>
    </source>
</evidence>
<feature type="domain" description="CCHC-type" evidence="2">
    <location>
        <begin position="113"/>
        <end position="128"/>
    </location>
</feature>
<dbReference type="GeneTree" id="ENSGT00530000063983"/>
<sequence>MVKKITNEYGIWTGKRLFHVRLRDDESSEDGFDHPDQLINISGNRGFLKYNGMPLFCWKRCRQYGHLADGCTFCQNCGKTGHEDACPEEKMARCNKCGKPGHLAAACQMQKTCNMCGKEGHVYKDCPSKAKSAVTYADKVRMLPARSESEQKLVKSVTT</sequence>
<dbReference type="SUPFAM" id="SSF57756">
    <property type="entry name" value="Retrovirus zinc finger-like domains"/>
    <property type="match status" value="1"/>
</dbReference>
<dbReference type="InParanoid" id="A0A803JTA0"/>
<accession>A0A803JTA0</accession>